<organism evidence="1 2">
    <name type="scientific">Nonomuraea thailandensis</name>
    <dbReference type="NCBI Taxonomy" id="1188745"/>
    <lineage>
        <taxon>Bacteria</taxon>
        <taxon>Bacillati</taxon>
        <taxon>Actinomycetota</taxon>
        <taxon>Actinomycetes</taxon>
        <taxon>Streptosporangiales</taxon>
        <taxon>Streptosporangiaceae</taxon>
        <taxon>Nonomuraea</taxon>
    </lineage>
</organism>
<protein>
    <submittedName>
        <fullName evidence="1">Uncharacterized protein</fullName>
    </submittedName>
</protein>
<accession>A0A9X2JYU8</accession>
<evidence type="ECO:0000313" key="1">
    <source>
        <dbReference type="EMBL" id="MCP2353050.1"/>
    </source>
</evidence>
<sequence length="53" mass="5477">MFSAAATSGFIMQTLLGEAQARGALSGLTWTFNASTVHRGRMAVLSAGNSTDD</sequence>
<dbReference type="AlphaFoldDB" id="A0A9X2JYU8"/>
<name>A0A9X2JYU8_9ACTN</name>
<dbReference type="Proteomes" id="UP001139648">
    <property type="component" value="Unassembled WGS sequence"/>
</dbReference>
<dbReference type="EMBL" id="JAMZEB010000001">
    <property type="protein sequence ID" value="MCP2353050.1"/>
    <property type="molecule type" value="Genomic_DNA"/>
</dbReference>
<evidence type="ECO:0000313" key="2">
    <source>
        <dbReference type="Proteomes" id="UP001139648"/>
    </source>
</evidence>
<reference evidence="1" key="1">
    <citation type="submission" date="2022-06" db="EMBL/GenBank/DDBJ databases">
        <title>Sequencing the genomes of 1000 actinobacteria strains.</title>
        <authorList>
            <person name="Klenk H.-P."/>
        </authorList>
    </citation>
    <scope>NUCLEOTIDE SEQUENCE</scope>
    <source>
        <strain evidence="1">DSM 46694</strain>
    </source>
</reference>
<comment type="caution">
    <text evidence="1">The sequence shown here is derived from an EMBL/GenBank/DDBJ whole genome shotgun (WGS) entry which is preliminary data.</text>
</comment>
<keyword evidence="2" id="KW-1185">Reference proteome</keyword>
<proteinExistence type="predicted"/>
<gene>
    <name evidence="1" type="ORF">HD597_000070</name>
</gene>